<dbReference type="OrthoDB" id="2647769at2"/>
<accession>A0A410WWY9</accession>
<organism evidence="2 3">
    <name type="scientific">Paenibacillus chitinolyticus</name>
    <dbReference type="NCBI Taxonomy" id="79263"/>
    <lineage>
        <taxon>Bacteria</taxon>
        <taxon>Bacillati</taxon>
        <taxon>Bacillota</taxon>
        <taxon>Bacilli</taxon>
        <taxon>Bacillales</taxon>
        <taxon>Paenibacillaceae</taxon>
        <taxon>Paenibacillus</taxon>
    </lineage>
</organism>
<dbReference type="GeneID" id="95376136"/>
<keyword evidence="4" id="KW-1185">Reference proteome</keyword>
<gene>
    <name evidence="1" type="ORF">M5X16_29015</name>
    <name evidence="2" type="ORF">PC41400_15080</name>
</gene>
<evidence type="ECO:0000313" key="2">
    <source>
        <dbReference type="EMBL" id="QAV18928.1"/>
    </source>
</evidence>
<reference evidence="1 4" key="2">
    <citation type="submission" date="2022-05" db="EMBL/GenBank/DDBJ databases">
        <title>Genome Sequencing of Bee-Associated Microbes.</title>
        <authorList>
            <person name="Dunlap C."/>
        </authorList>
    </citation>
    <scope>NUCLEOTIDE SEQUENCE [LARGE SCALE GENOMIC DNA]</scope>
    <source>
        <strain evidence="1 4">NRRL B-23120</strain>
    </source>
</reference>
<evidence type="ECO:0000313" key="4">
    <source>
        <dbReference type="Proteomes" id="UP001527202"/>
    </source>
</evidence>
<proteinExistence type="predicted"/>
<evidence type="ECO:0000313" key="3">
    <source>
        <dbReference type="Proteomes" id="UP000288943"/>
    </source>
</evidence>
<dbReference type="KEGG" id="pchi:PC41400_15080"/>
<evidence type="ECO:0000313" key="1">
    <source>
        <dbReference type="EMBL" id="MCY9599794.1"/>
    </source>
</evidence>
<dbReference type="AlphaFoldDB" id="A0A410WWY9"/>
<name>A0A410WWY9_9BACL</name>
<reference evidence="2 3" key="1">
    <citation type="submission" date="2018-01" db="EMBL/GenBank/DDBJ databases">
        <title>The whole genome sequencing and assembly of Paenibacillus chitinolyticus KCCM 41400 strain.</title>
        <authorList>
            <person name="Kim J.-Y."/>
            <person name="Park M.-K."/>
            <person name="Lee Y.-J."/>
            <person name="Yi H."/>
            <person name="Bahn Y.-S."/>
            <person name="Kim J.F."/>
            <person name="Lee D.-W."/>
        </authorList>
    </citation>
    <scope>NUCLEOTIDE SEQUENCE [LARGE SCALE GENOMIC DNA]</scope>
    <source>
        <strain evidence="2 3">KCCM 41400</strain>
    </source>
</reference>
<dbReference type="Proteomes" id="UP001527202">
    <property type="component" value="Unassembled WGS sequence"/>
</dbReference>
<dbReference type="RefSeq" id="WP_042227540.1">
    <property type="nucleotide sequence ID" value="NZ_CP026520.1"/>
</dbReference>
<protein>
    <submittedName>
        <fullName evidence="2">Uncharacterized protein</fullName>
    </submittedName>
</protein>
<dbReference type="EMBL" id="CP026520">
    <property type="protein sequence ID" value="QAV18928.1"/>
    <property type="molecule type" value="Genomic_DNA"/>
</dbReference>
<dbReference type="Proteomes" id="UP000288943">
    <property type="component" value="Chromosome"/>
</dbReference>
<sequence>MKFYAIVNNEEGKSVILESTENTRQLAEKDVLAQCKDRGYKFKHLHLLQGSQKQGGVNTKFFKDRKRTGKNGKRYASFM</sequence>
<dbReference type="EMBL" id="JAMDMJ010000055">
    <property type="protein sequence ID" value="MCY9599794.1"/>
    <property type="molecule type" value="Genomic_DNA"/>
</dbReference>